<dbReference type="PANTHER" id="PTHR10900">
    <property type="entry name" value="PERIOSTIN-RELATED"/>
    <property type="match status" value="1"/>
</dbReference>
<dbReference type="InterPro" id="IPR050904">
    <property type="entry name" value="Adhesion/Biosynth-related"/>
</dbReference>
<dbReference type="EMBL" id="BMKB01000004">
    <property type="protein sequence ID" value="GGA56482.1"/>
    <property type="molecule type" value="Genomic_DNA"/>
</dbReference>
<dbReference type="Gene3D" id="2.30.180.10">
    <property type="entry name" value="FAS1 domain"/>
    <property type="match status" value="1"/>
</dbReference>
<dbReference type="SUPFAM" id="SSF82153">
    <property type="entry name" value="FAS1 domain"/>
    <property type="match status" value="1"/>
</dbReference>
<dbReference type="GO" id="GO:0005615">
    <property type="term" value="C:extracellular space"/>
    <property type="evidence" value="ECO:0007669"/>
    <property type="project" value="TreeGrafter"/>
</dbReference>
<dbReference type="SMART" id="SM00554">
    <property type="entry name" value="FAS1"/>
    <property type="match status" value="1"/>
</dbReference>
<feature type="chain" id="PRO_5037869614" evidence="1">
    <location>
        <begin position="21"/>
        <end position="168"/>
    </location>
</feature>
<evidence type="ECO:0000256" key="1">
    <source>
        <dbReference type="SAM" id="SignalP"/>
    </source>
</evidence>
<keyword evidence="1" id="KW-0732">Signal</keyword>
<dbReference type="RefSeq" id="WP_127072332.1">
    <property type="nucleotide sequence ID" value="NZ_BMKB01000004.1"/>
</dbReference>
<proteinExistence type="predicted"/>
<name>A0A916RHD6_9HYPH</name>
<feature type="domain" description="FAS1" evidence="2">
    <location>
        <begin position="31"/>
        <end position="166"/>
    </location>
</feature>
<dbReference type="OrthoDB" id="9800666at2"/>
<sequence length="168" mass="16577">MTSLKTLAVASLMTVSPLVAAGAIASNHNSPGNVVEVAAEAGTFETLLAAATAAGLADALATTDNITVFAPSDEAFAALPEGTVEGLLADLDALTAILTAHVVPSVIMSADIPEGDTEVGTLNEDASLTVTNDGMGITVSLSNTANVVAADVEAANGVIHVIDAVLLP</sequence>
<gene>
    <name evidence="3" type="ORF">GCM10011499_28320</name>
</gene>
<dbReference type="Pfam" id="PF02469">
    <property type="entry name" value="Fasciclin"/>
    <property type="match status" value="1"/>
</dbReference>
<comment type="caution">
    <text evidence="3">The sequence shown here is derived from an EMBL/GenBank/DDBJ whole genome shotgun (WGS) entry which is preliminary data.</text>
</comment>
<reference evidence="3 4" key="1">
    <citation type="journal article" date="2014" name="Int. J. Syst. Evol. Microbiol.">
        <title>Complete genome sequence of Corynebacterium casei LMG S-19264T (=DSM 44701T), isolated from a smear-ripened cheese.</title>
        <authorList>
            <consortium name="US DOE Joint Genome Institute (JGI-PGF)"/>
            <person name="Walter F."/>
            <person name="Albersmeier A."/>
            <person name="Kalinowski J."/>
            <person name="Ruckert C."/>
        </authorList>
    </citation>
    <scope>NUCLEOTIDE SEQUENCE [LARGE SCALE GENOMIC DNA]</scope>
    <source>
        <strain evidence="3 4">CGMCC 1.15896</strain>
    </source>
</reference>
<dbReference type="InterPro" id="IPR036378">
    <property type="entry name" value="FAS1_dom_sf"/>
</dbReference>
<feature type="signal peptide" evidence="1">
    <location>
        <begin position="1"/>
        <end position="20"/>
    </location>
</feature>
<organism evidence="3 4">
    <name type="scientific">Pelagibacterium lentulum</name>
    <dbReference type="NCBI Taxonomy" id="2029865"/>
    <lineage>
        <taxon>Bacteria</taxon>
        <taxon>Pseudomonadati</taxon>
        <taxon>Pseudomonadota</taxon>
        <taxon>Alphaproteobacteria</taxon>
        <taxon>Hyphomicrobiales</taxon>
        <taxon>Devosiaceae</taxon>
        <taxon>Pelagibacterium</taxon>
    </lineage>
</organism>
<protein>
    <submittedName>
        <fullName evidence="3">Beta-Ig-H3/fasciclin</fullName>
    </submittedName>
</protein>
<dbReference type="AlphaFoldDB" id="A0A916RHD6"/>
<evidence type="ECO:0000313" key="4">
    <source>
        <dbReference type="Proteomes" id="UP000596977"/>
    </source>
</evidence>
<keyword evidence="4" id="KW-1185">Reference proteome</keyword>
<evidence type="ECO:0000313" key="3">
    <source>
        <dbReference type="EMBL" id="GGA56482.1"/>
    </source>
</evidence>
<dbReference type="PANTHER" id="PTHR10900:SF77">
    <property type="entry name" value="FI19380P1"/>
    <property type="match status" value="1"/>
</dbReference>
<dbReference type="Proteomes" id="UP000596977">
    <property type="component" value="Unassembled WGS sequence"/>
</dbReference>
<dbReference type="FunFam" id="2.30.180.10:FF:000032">
    <property type="entry name" value="Fasciclin domain-containing protein, putative"/>
    <property type="match status" value="1"/>
</dbReference>
<accession>A0A916RHD6</accession>
<evidence type="ECO:0000259" key="2">
    <source>
        <dbReference type="PROSITE" id="PS50213"/>
    </source>
</evidence>
<dbReference type="PROSITE" id="PS50213">
    <property type="entry name" value="FAS1"/>
    <property type="match status" value="1"/>
</dbReference>
<dbReference type="InterPro" id="IPR000782">
    <property type="entry name" value="FAS1_domain"/>
</dbReference>